<feature type="compositionally biased region" description="Low complexity" evidence="1">
    <location>
        <begin position="9"/>
        <end position="21"/>
    </location>
</feature>
<comment type="caution">
    <text evidence="3">The sequence shown here is derived from an EMBL/GenBank/DDBJ whole genome shotgun (WGS) entry which is preliminary data.</text>
</comment>
<sequence>MAQRRQPRRSAPAGSGASARGSALLSVVSLVSTVFLVARYIFLSDFTIAAPAVRREPPAGERTGAEADGVRSTCADSAKVGGLGARPVSHCFARSPDVAYELLTGTDDFDRR</sequence>
<protein>
    <submittedName>
        <fullName evidence="3">Uncharacterized protein</fullName>
    </submittedName>
</protein>
<organism evidence="3 4">
    <name type="scientific">Streptomyces similanensis</name>
    <dbReference type="NCBI Taxonomy" id="1274988"/>
    <lineage>
        <taxon>Bacteria</taxon>
        <taxon>Bacillati</taxon>
        <taxon>Actinomycetota</taxon>
        <taxon>Actinomycetes</taxon>
        <taxon>Kitasatosporales</taxon>
        <taxon>Streptomycetaceae</taxon>
        <taxon>Streptomyces</taxon>
    </lineage>
</organism>
<evidence type="ECO:0000313" key="4">
    <source>
        <dbReference type="Proteomes" id="UP001500124"/>
    </source>
</evidence>
<keyword evidence="4" id="KW-1185">Reference proteome</keyword>
<keyword evidence="2" id="KW-0812">Transmembrane</keyword>
<feature type="region of interest" description="Disordered" evidence="1">
    <location>
        <begin position="1"/>
        <end position="21"/>
    </location>
</feature>
<name>A0ABP9LNT1_9ACTN</name>
<accession>A0ABP9LNT1</accession>
<keyword evidence="2" id="KW-1133">Transmembrane helix</keyword>
<evidence type="ECO:0000256" key="2">
    <source>
        <dbReference type="SAM" id="Phobius"/>
    </source>
</evidence>
<proteinExistence type="predicted"/>
<reference evidence="4" key="1">
    <citation type="journal article" date="2019" name="Int. J. Syst. Evol. Microbiol.">
        <title>The Global Catalogue of Microorganisms (GCM) 10K type strain sequencing project: providing services to taxonomists for standard genome sequencing and annotation.</title>
        <authorList>
            <consortium name="The Broad Institute Genomics Platform"/>
            <consortium name="The Broad Institute Genome Sequencing Center for Infectious Disease"/>
            <person name="Wu L."/>
            <person name="Ma J."/>
        </authorList>
    </citation>
    <scope>NUCLEOTIDE SEQUENCE [LARGE SCALE GENOMIC DNA]</scope>
    <source>
        <strain evidence="4">JCM 18410</strain>
    </source>
</reference>
<evidence type="ECO:0000256" key="1">
    <source>
        <dbReference type="SAM" id="MobiDB-lite"/>
    </source>
</evidence>
<dbReference type="Proteomes" id="UP001500124">
    <property type="component" value="Unassembled WGS sequence"/>
</dbReference>
<keyword evidence="2" id="KW-0472">Membrane</keyword>
<feature type="transmembrane region" description="Helical" evidence="2">
    <location>
        <begin position="21"/>
        <end position="42"/>
    </location>
</feature>
<dbReference type="EMBL" id="BAABKC010000148">
    <property type="protein sequence ID" value="GAA5082366.1"/>
    <property type="molecule type" value="Genomic_DNA"/>
</dbReference>
<gene>
    <name evidence="3" type="ORF">GCM10023336_77040</name>
</gene>
<evidence type="ECO:0000313" key="3">
    <source>
        <dbReference type="EMBL" id="GAA5082366.1"/>
    </source>
</evidence>